<dbReference type="Proteomes" id="UP000070252">
    <property type="component" value="Unassembled WGS sequence"/>
</dbReference>
<feature type="chain" id="PRO_5009843083" description="Copper amine oxidase N-terminal domain-containing protein" evidence="2">
    <location>
        <begin position="23"/>
        <end position="180"/>
    </location>
</feature>
<keyword evidence="1" id="KW-0175">Coiled coil</keyword>
<evidence type="ECO:0000313" key="5">
    <source>
        <dbReference type="Proteomes" id="UP000070252"/>
    </source>
</evidence>
<dbReference type="AlphaFoldDB" id="A0A1G9GQT3"/>
<evidence type="ECO:0000313" key="3">
    <source>
        <dbReference type="EMBL" id="KWX73879.1"/>
    </source>
</evidence>
<keyword evidence="2" id="KW-0732">Signal</keyword>
<dbReference type="EMBL" id="LIPY01000116">
    <property type="protein sequence ID" value="KWX73879.1"/>
    <property type="molecule type" value="Genomic_DNA"/>
</dbReference>
<accession>A0A1G9GQT3</accession>
<reference evidence="4 6" key="2">
    <citation type="submission" date="2016-10" db="EMBL/GenBank/DDBJ databases">
        <authorList>
            <person name="de Groot N.N."/>
        </authorList>
    </citation>
    <scope>NUCLEOTIDE SEQUENCE [LARGE SCALE GENOMIC DNA]</scope>
    <source>
        <strain evidence="4 6">CGMCC 1.10239</strain>
    </source>
</reference>
<name>A0A1G9GQT3_9BACL</name>
<evidence type="ECO:0000256" key="2">
    <source>
        <dbReference type="SAM" id="SignalP"/>
    </source>
</evidence>
<dbReference type="OrthoDB" id="2663175at2"/>
<evidence type="ECO:0000313" key="4">
    <source>
        <dbReference type="EMBL" id="SDL03037.1"/>
    </source>
</evidence>
<sequence length="180" mass="19377">MKKFISGFVVGALLFGGVSAFAASSLIGQKVQGLFTIEKGGTKVAEAVIINGSAYAPVRAVAEATGASLTVEGKKIIMSSENEKVPTAASNTKTLAELQAERNKIAEQVEKKTAIVSEFKKTQVDNWDVLISENPNSTTIPQWENTKKESEKMLEQLKTELATLQQQLNDLDAQIAALKH</sequence>
<dbReference type="EMBL" id="FNGM01000001">
    <property type="protein sequence ID" value="SDL03037.1"/>
    <property type="molecule type" value="Genomic_DNA"/>
</dbReference>
<evidence type="ECO:0000256" key="1">
    <source>
        <dbReference type="SAM" id="Coils"/>
    </source>
</evidence>
<keyword evidence="5" id="KW-1185">Reference proteome</keyword>
<gene>
    <name evidence="3" type="ORF">AML91_16625</name>
    <name evidence="4" type="ORF">SAMN05216191_101525</name>
</gene>
<dbReference type="RefSeq" id="WP_062524008.1">
    <property type="nucleotide sequence ID" value="NZ_CP048429.1"/>
</dbReference>
<evidence type="ECO:0000313" key="6">
    <source>
        <dbReference type="Proteomes" id="UP000182783"/>
    </source>
</evidence>
<proteinExistence type="predicted"/>
<feature type="signal peptide" evidence="2">
    <location>
        <begin position="1"/>
        <end position="22"/>
    </location>
</feature>
<dbReference type="Proteomes" id="UP000182783">
    <property type="component" value="Unassembled WGS sequence"/>
</dbReference>
<reference evidence="3 5" key="1">
    <citation type="submission" date="2015-08" db="EMBL/GenBank/DDBJ databases">
        <title>Genome of Paenibacillus jilunlii.</title>
        <authorList>
            <person name="Sant'Anna F.H."/>
            <person name="Ambrosini A."/>
            <person name="Souza R."/>
            <person name="Bach E."/>
            <person name="Fernandes G."/>
            <person name="Balsanelli E."/>
            <person name="Baura V.A."/>
            <person name="Pedrosa F.O."/>
            <person name="Souza E.M."/>
            <person name="Passaglia L."/>
        </authorList>
    </citation>
    <scope>NUCLEOTIDE SEQUENCE [LARGE SCALE GENOMIC DNA]</scope>
    <source>
        <strain evidence="3 5">DSM 23019</strain>
    </source>
</reference>
<organism evidence="4 6">
    <name type="scientific">Paenibacillus jilunlii</name>
    <dbReference type="NCBI Taxonomy" id="682956"/>
    <lineage>
        <taxon>Bacteria</taxon>
        <taxon>Bacillati</taxon>
        <taxon>Bacillota</taxon>
        <taxon>Bacilli</taxon>
        <taxon>Bacillales</taxon>
        <taxon>Paenibacillaceae</taxon>
        <taxon>Paenibacillus</taxon>
    </lineage>
</organism>
<evidence type="ECO:0008006" key="7">
    <source>
        <dbReference type="Google" id="ProtNLM"/>
    </source>
</evidence>
<feature type="coiled-coil region" evidence="1">
    <location>
        <begin position="140"/>
        <end position="174"/>
    </location>
</feature>
<protein>
    <recommendedName>
        <fullName evidence="7">Copper amine oxidase N-terminal domain-containing protein</fullName>
    </recommendedName>
</protein>